<proteinExistence type="inferred from homology"/>
<evidence type="ECO:0000256" key="6">
    <source>
        <dbReference type="ARBA" id="ARBA00012180"/>
    </source>
</evidence>
<dbReference type="InterPro" id="IPR012337">
    <property type="entry name" value="RNaseH-like_sf"/>
</dbReference>
<evidence type="ECO:0000256" key="4">
    <source>
        <dbReference type="ARBA" id="ARBA00004496"/>
    </source>
</evidence>
<evidence type="ECO:0000256" key="11">
    <source>
        <dbReference type="ARBA" id="ARBA00022759"/>
    </source>
</evidence>
<dbReference type="HAMAP" id="MF_00052_B">
    <property type="entry name" value="RNase_HII_B"/>
    <property type="match status" value="1"/>
</dbReference>
<keyword evidence="11 14" id="KW-0255">Endonuclease</keyword>
<feature type="domain" description="RNase H type-2" evidence="17">
    <location>
        <begin position="72"/>
        <end position="255"/>
    </location>
</feature>
<organism evidence="18 19">
    <name type="scientific">Periweissella fabalis</name>
    <dbReference type="NCBI Taxonomy" id="1070421"/>
    <lineage>
        <taxon>Bacteria</taxon>
        <taxon>Bacillati</taxon>
        <taxon>Bacillota</taxon>
        <taxon>Bacilli</taxon>
        <taxon>Lactobacillales</taxon>
        <taxon>Lactobacillaceae</taxon>
        <taxon>Periweissella</taxon>
    </lineage>
</organism>
<dbReference type="CDD" id="cd07182">
    <property type="entry name" value="RNase_HII_bacteria_HII_like"/>
    <property type="match status" value="1"/>
</dbReference>
<dbReference type="GO" id="GO:0005737">
    <property type="term" value="C:cytoplasm"/>
    <property type="evidence" value="ECO:0007669"/>
    <property type="project" value="UniProtKB-SubCell"/>
</dbReference>
<evidence type="ECO:0000313" key="19">
    <source>
        <dbReference type="Proteomes" id="UP000549765"/>
    </source>
</evidence>
<dbReference type="EMBL" id="JAAXPN010000001">
    <property type="protein sequence ID" value="NKZ23278.1"/>
    <property type="molecule type" value="Genomic_DNA"/>
</dbReference>
<feature type="binding site" evidence="14 15">
    <location>
        <position position="170"/>
    </location>
    <ligand>
        <name>a divalent metal cation</name>
        <dbReference type="ChEBI" id="CHEBI:60240"/>
    </ligand>
</feature>
<dbReference type="Gene3D" id="3.30.420.10">
    <property type="entry name" value="Ribonuclease H-like superfamily/Ribonuclease H"/>
    <property type="match status" value="1"/>
</dbReference>
<comment type="catalytic activity">
    <reaction evidence="1 14 15 16">
        <text>Endonucleolytic cleavage to 5'-phosphomonoester.</text>
        <dbReference type="EC" id="3.1.26.4"/>
    </reaction>
</comment>
<evidence type="ECO:0000256" key="12">
    <source>
        <dbReference type="ARBA" id="ARBA00022801"/>
    </source>
</evidence>
<evidence type="ECO:0000256" key="1">
    <source>
        <dbReference type="ARBA" id="ARBA00000077"/>
    </source>
</evidence>
<dbReference type="GO" id="GO:0003723">
    <property type="term" value="F:RNA binding"/>
    <property type="evidence" value="ECO:0007669"/>
    <property type="project" value="UniProtKB-UniRule"/>
</dbReference>
<evidence type="ECO:0000256" key="8">
    <source>
        <dbReference type="ARBA" id="ARBA00022490"/>
    </source>
</evidence>
<keyword evidence="12 14" id="KW-0378">Hydrolase</keyword>
<comment type="function">
    <text evidence="3 14 16">Endonuclease that specifically degrades the RNA of RNA-DNA hybrids.</text>
</comment>
<evidence type="ECO:0000256" key="10">
    <source>
        <dbReference type="ARBA" id="ARBA00022723"/>
    </source>
</evidence>
<sequence length="255" mass="27783">MPKQTIKEIKAQLATITSPDSPLLAILADDQRQGVQTALTQWQRKYAKLMTAKIAFQEHLSFERTLRKQGYQMIAGVDEVGRGPLAGPVVAAAVILPANFELLGVNDSKQLSDKKRRELAPQIINQASAVGFGIVDAQQIDQINIYEASRVAMKQAIEQLQPTPDYLLVDAMVVDVNIQQDKLIKGDAKSASIGAASIIAKVKRDEIMADYDIKYPGYDFASNAGYGTVAHLAGLAAHGVSPIHRKTFAPVKKYL</sequence>
<evidence type="ECO:0000256" key="7">
    <source>
        <dbReference type="ARBA" id="ARBA00019179"/>
    </source>
</evidence>
<name>A0A7X6MZZ1_9LACO</name>
<dbReference type="GO" id="GO:0030145">
    <property type="term" value="F:manganese ion binding"/>
    <property type="evidence" value="ECO:0007669"/>
    <property type="project" value="UniProtKB-UniRule"/>
</dbReference>
<dbReference type="PANTHER" id="PTHR10954:SF18">
    <property type="entry name" value="RIBONUCLEASE HII"/>
    <property type="match status" value="1"/>
</dbReference>
<reference evidence="18 19" key="1">
    <citation type="submission" date="2020-04" db="EMBL/GenBank/DDBJ databases">
        <title>MicrobeNet Type strains.</title>
        <authorList>
            <person name="Nicholson A.C."/>
        </authorList>
    </citation>
    <scope>NUCLEOTIDE SEQUENCE [LARGE SCALE GENOMIC DNA]</scope>
    <source>
        <strain evidence="18 19">CCUG 61472</strain>
    </source>
</reference>
<feature type="binding site" evidence="14 15">
    <location>
        <position position="78"/>
    </location>
    <ligand>
        <name>a divalent metal cation</name>
        <dbReference type="ChEBI" id="CHEBI:60240"/>
    </ligand>
</feature>
<comment type="cofactor">
    <cofactor evidence="2">
        <name>Mg(2+)</name>
        <dbReference type="ChEBI" id="CHEBI:18420"/>
    </cofactor>
</comment>
<evidence type="ECO:0000256" key="16">
    <source>
        <dbReference type="RuleBase" id="RU003515"/>
    </source>
</evidence>
<keyword evidence="10 14" id="KW-0479">Metal-binding</keyword>
<comment type="caution">
    <text evidence="18">The sequence shown here is derived from an EMBL/GenBank/DDBJ whole genome shotgun (WGS) entry which is preliminary data.</text>
</comment>
<evidence type="ECO:0000256" key="14">
    <source>
        <dbReference type="HAMAP-Rule" id="MF_00052"/>
    </source>
</evidence>
<dbReference type="NCBIfam" id="NF000595">
    <property type="entry name" value="PRK00015.1-3"/>
    <property type="match status" value="1"/>
</dbReference>
<dbReference type="InterPro" id="IPR024567">
    <property type="entry name" value="RNase_HII/HIII_dom"/>
</dbReference>
<keyword evidence="8 14" id="KW-0963">Cytoplasm</keyword>
<dbReference type="PANTHER" id="PTHR10954">
    <property type="entry name" value="RIBONUCLEASE H2 SUBUNIT A"/>
    <property type="match status" value="1"/>
</dbReference>
<keyword evidence="19" id="KW-1185">Reference proteome</keyword>
<dbReference type="InterPro" id="IPR022898">
    <property type="entry name" value="RNase_HII"/>
</dbReference>
<dbReference type="GO" id="GO:0004523">
    <property type="term" value="F:RNA-DNA hybrid ribonuclease activity"/>
    <property type="evidence" value="ECO:0007669"/>
    <property type="project" value="UniProtKB-UniRule"/>
</dbReference>
<evidence type="ECO:0000256" key="3">
    <source>
        <dbReference type="ARBA" id="ARBA00004065"/>
    </source>
</evidence>
<dbReference type="InterPro" id="IPR036397">
    <property type="entry name" value="RNaseH_sf"/>
</dbReference>
<dbReference type="EC" id="3.1.26.4" evidence="6 14"/>
<dbReference type="GO" id="GO:0006298">
    <property type="term" value="P:mismatch repair"/>
    <property type="evidence" value="ECO:0007669"/>
    <property type="project" value="TreeGrafter"/>
</dbReference>
<dbReference type="SUPFAM" id="SSF53098">
    <property type="entry name" value="Ribonuclease H-like"/>
    <property type="match status" value="1"/>
</dbReference>
<feature type="binding site" evidence="14 15">
    <location>
        <position position="79"/>
    </location>
    <ligand>
        <name>a divalent metal cation</name>
        <dbReference type="ChEBI" id="CHEBI:60240"/>
    </ligand>
</feature>
<evidence type="ECO:0000256" key="2">
    <source>
        <dbReference type="ARBA" id="ARBA00001946"/>
    </source>
</evidence>
<dbReference type="RefSeq" id="WP_168721560.1">
    <property type="nucleotide sequence ID" value="NZ_JAAXPN010000001.1"/>
</dbReference>
<evidence type="ECO:0000256" key="5">
    <source>
        <dbReference type="ARBA" id="ARBA00007383"/>
    </source>
</evidence>
<dbReference type="Pfam" id="PF01351">
    <property type="entry name" value="RNase_HII"/>
    <property type="match status" value="1"/>
</dbReference>
<comment type="cofactor">
    <cofactor evidence="14 15">
        <name>Mn(2+)</name>
        <dbReference type="ChEBI" id="CHEBI:29035"/>
    </cofactor>
    <cofactor evidence="14 15">
        <name>Mg(2+)</name>
        <dbReference type="ChEBI" id="CHEBI:18420"/>
    </cofactor>
    <text evidence="14 15">Manganese or magnesium. Binds 1 divalent metal ion per monomer in the absence of substrate. May bind a second metal ion after substrate binding.</text>
</comment>
<dbReference type="PROSITE" id="PS51975">
    <property type="entry name" value="RNASE_H_2"/>
    <property type="match status" value="1"/>
</dbReference>
<keyword evidence="9 14" id="KW-0540">Nuclease</keyword>
<keyword evidence="13 14" id="KW-0464">Manganese</keyword>
<comment type="subcellular location">
    <subcellularLocation>
        <location evidence="4 14">Cytoplasm</location>
    </subcellularLocation>
</comment>
<protein>
    <recommendedName>
        <fullName evidence="7 14">Ribonuclease HII</fullName>
        <shortName evidence="14">RNase HII</shortName>
        <ecNumber evidence="6 14">3.1.26.4</ecNumber>
    </recommendedName>
</protein>
<dbReference type="AlphaFoldDB" id="A0A7X6MZZ1"/>
<evidence type="ECO:0000259" key="17">
    <source>
        <dbReference type="PROSITE" id="PS51975"/>
    </source>
</evidence>
<comment type="similarity">
    <text evidence="5 14 16">Belongs to the RNase HII family.</text>
</comment>
<evidence type="ECO:0000256" key="13">
    <source>
        <dbReference type="ARBA" id="ARBA00023211"/>
    </source>
</evidence>
<dbReference type="FunFam" id="3.30.420.10:FF:000006">
    <property type="entry name" value="Ribonuclease HII"/>
    <property type="match status" value="1"/>
</dbReference>
<dbReference type="NCBIfam" id="NF000594">
    <property type="entry name" value="PRK00015.1-1"/>
    <property type="match status" value="1"/>
</dbReference>
<dbReference type="GO" id="GO:0032299">
    <property type="term" value="C:ribonuclease H2 complex"/>
    <property type="evidence" value="ECO:0007669"/>
    <property type="project" value="TreeGrafter"/>
</dbReference>
<evidence type="ECO:0000313" key="18">
    <source>
        <dbReference type="EMBL" id="NKZ23278.1"/>
    </source>
</evidence>
<evidence type="ECO:0000256" key="15">
    <source>
        <dbReference type="PROSITE-ProRule" id="PRU01319"/>
    </source>
</evidence>
<accession>A0A7X6MZZ1</accession>
<dbReference type="Proteomes" id="UP000549765">
    <property type="component" value="Unassembled WGS sequence"/>
</dbReference>
<evidence type="ECO:0000256" key="9">
    <source>
        <dbReference type="ARBA" id="ARBA00022722"/>
    </source>
</evidence>
<gene>
    <name evidence="14" type="primary">rnhB</name>
    <name evidence="18" type="ORF">HF964_00405</name>
</gene>
<dbReference type="GO" id="GO:0043137">
    <property type="term" value="P:DNA replication, removal of RNA primer"/>
    <property type="evidence" value="ECO:0007669"/>
    <property type="project" value="TreeGrafter"/>
</dbReference>
<dbReference type="InterPro" id="IPR001352">
    <property type="entry name" value="RNase_HII/HIII"/>
</dbReference>